<dbReference type="EMBL" id="PXOQ01000009">
    <property type="protein sequence ID" value="PSG88456.1"/>
    <property type="molecule type" value="Genomic_DNA"/>
</dbReference>
<organism evidence="3 4">
    <name type="scientific">Aurantibacter aestuarii</name>
    <dbReference type="NCBI Taxonomy" id="1266046"/>
    <lineage>
        <taxon>Bacteria</taxon>
        <taxon>Pseudomonadati</taxon>
        <taxon>Bacteroidota</taxon>
        <taxon>Flavobacteriia</taxon>
        <taxon>Flavobacteriales</taxon>
        <taxon>Flavobacteriaceae</taxon>
        <taxon>Aurantibacter</taxon>
    </lineage>
</organism>
<evidence type="ECO:0000256" key="1">
    <source>
        <dbReference type="SAM" id="SignalP"/>
    </source>
</evidence>
<keyword evidence="4" id="KW-1185">Reference proteome</keyword>
<keyword evidence="1" id="KW-0732">Signal</keyword>
<comment type="caution">
    <text evidence="3">The sequence shown here is derived from an EMBL/GenBank/DDBJ whole genome shotgun (WGS) entry which is preliminary data.</text>
</comment>
<feature type="signal peptide" evidence="1">
    <location>
        <begin position="1"/>
        <end position="21"/>
    </location>
</feature>
<protein>
    <recommendedName>
        <fullName evidence="2">Late embryogenesis abundant protein LEA-2 subgroup domain-containing protein</fullName>
    </recommendedName>
</protein>
<sequence>MKHIGLLLTLFLTILSCSVNEKPQFIAIENVRVTESTSKQITVVANARFNNPNDIKGELKTDDLVVFVNDNELAHVSSKSFKVPANQEFSIPLTAKIPTDSLYSDKNLSGLLGSLLTKKIKVQYKGDIYYKVFGFSHSYTIDKSEQITIDF</sequence>
<dbReference type="PROSITE" id="PS51257">
    <property type="entry name" value="PROKAR_LIPOPROTEIN"/>
    <property type="match status" value="1"/>
</dbReference>
<name>A0A2T1N9B1_9FLAO</name>
<dbReference type="OrthoDB" id="1144002at2"/>
<dbReference type="Proteomes" id="UP000238426">
    <property type="component" value="Unassembled WGS sequence"/>
</dbReference>
<feature type="chain" id="PRO_5015585005" description="Late embryogenesis abundant protein LEA-2 subgroup domain-containing protein" evidence="1">
    <location>
        <begin position="22"/>
        <end position="151"/>
    </location>
</feature>
<evidence type="ECO:0000313" key="3">
    <source>
        <dbReference type="EMBL" id="PSG88456.1"/>
    </source>
</evidence>
<reference evidence="3 4" key="1">
    <citation type="submission" date="2018-03" db="EMBL/GenBank/DDBJ databases">
        <title>Mesoflavibacter sp. HG37 and Mesoflavibacter sp. HG96 sp.nov., two marine bacteria isolated from seawater of Western Pacific Ocean.</title>
        <authorList>
            <person name="Cheng H."/>
            <person name="Wu Y.-H."/>
            <person name="Guo L.-L."/>
            <person name="Xu X.-W."/>
        </authorList>
    </citation>
    <scope>NUCLEOTIDE SEQUENCE [LARGE SCALE GENOMIC DNA]</scope>
    <source>
        <strain evidence="3 4">KCTC 32269</strain>
    </source>
</reference>
<proteinExistence type="predicted"/>
<feature type="domain" description="Late embryogenesis abundant protein LEA-2 subgroup" evidence="2">
    <location>
        <begin position="48"/>
        <end position="143"/>
    </location>
</feature>
<evidence type="ECO:0000313" key="4">
    <source>
        <dbReference type="Proteomes" id="UP000238426"/>
    </source>
</evidence>
<dbReference type="AlphaFoldDB" id="A0A2T1N9B1"/>
<accession>A0A2T1N9B1</accession>
<dbReference type="InterPro" id="IPR004864">
    <property type="entry name" value="LEA_2"/>
</dbReference>
<dbReference type="Pfam" id="PF03168">
    <property type="entry name" value="LEA_2"/>
    <property type="match status" value="1"/>
</dbReference>
<dbReference type="SUPFAM" id="SSF117070">
    <property type="entry name" value="LEA14-like"/>
    <property type="match status" value="1"/>
</dbReference>
<evidence type="ECO:0000259" key="2">
    <source>
        <dbReference type="Pfam" id="PF03168"/>
    </source>
</evidence>
<dbReference type="RefSeq" id="WP_106463594.1">
    <property type="nucleotide sequence ID" value="NZ_PXOQ01000009.1"/>
</dbReference>
<dbReference type="Gene3D" id="2.60.40.1820">
    <property type="match status" value="1"/>
</dbReference>
<gene>
    <name evidence="3" type="ORF">C7H52_09135</name>
</gene>